<proteinExistence type="predicted"/>
<keyword evidence="1" id="KW-0808">Transferase</keyword>
<dbReference type="GO" id="GO:0004519">
    <property type="term" value="F:endonuclease activity"/>
    <property type="evidence" value="ECO:0007669"/>
    <property type="project" value="UniProtKB-KW"/>
</dbReference>
<keyword evidence="6" id="KW-0695">RNA-directed DNA polymerase</keyword>
<evidence type="ECO:0000256" key="2">
    <source>
        <dbReference type="ARBA" id="ARBA00022695"/>
    </source>
</evidence>
<sequence>MKKHENPNEHQNILAYGSRLLTEVERRYSQIEKESLASVWACEKFHLFIFGQVTENKAVELIFRNPGSNHSVRIQRWLLNLCQCNFPFIFQHKPGKNNSADYLSRNLSKNRIQLSPAEDFINFIEYFFNIEIIHLADLLKIIMVENEMSIDITINDSCNASYQDKYSENDKETKESLELKTRHLNKIICCLRSQIKIAEETNFSLLNDLDDQKNKLEQFQNKISELEIRKKQIENENSNFKKNLEKLNFNDAVQKREILDLKNKIKEKDNLISLNESLVDKLNIKLKSSNQRIRCLEQNAHNQKNLKREVIEEVTNFKQETSQLKFKVACQEALIKEQILKLQDLQDENENLSKKISERHNIKNLQTEDLDLGLNNNNEALDKFPFTEFTFLKIEIENSAFDVIVEYFKEFFLLVTKMRGKLIETNVTISRLNPGQKSFIQKSNNLFYFNHNLKEKLEYLNFKFGEIEKHLENRCDEFGIIIYNNLNLSNLISKNIKYLIELNEKRMTNWSKLKHSKNKTKNSPQNVLDVDEKLIQEQKQSNFPISKDSTSLKIKKLRKQNQKMDICEEIQSNIGKTSVKNDQKEAITSSSNDSIKNIEDECKKDVDKIEPLDKIKIIKNEFKHQIKIHSDPSFDCQKFSDKKISSSLPNFLENLEINKNQVKENTKFVEKSVQTDNFFNEFPRKKSKILNTQLTQDSGIALENLDNFFVKKGSEIISRSQLNSLTRENSFDQEKNINSSDLSYALELNRTKFNRRSLDYDATNRRKIFSNSSNKHHTVDICPFISPNSNDSVFDSNEIDYIQSIESFEPTIKLTKLSKLANKINNETNEELKSSSKLEIDQILDVQALPKLPYHLSKRNSKQYSTRQNSFSLSEQFSFDDNSPLNSEYSLMSEDRFKLLESNFNQIVISQNYDENLLKICLDNYKEKFHKIDQNSMILFEEISIILDRLVNSINSLSTVSDDQEYDRNLIQQNLISLKKSICLLRKTIPNLINLSGTISSLKQELHLFELIKITISYTRELKKIVSSKGIDYCSVNKMNSKKITKRFSQTEKEEINFTGINSVNIGEKNEPVSSKNNDENPKEKSLKKANRNYWLGSMPLIKSIASFSSMSTRSIKENFQNKKECSLKKPTLLELGERSSQNSKSSSKISNIREEEKLEFKSTLLMIQDQFKSFLVKTKYLANNLEVKMVAKDSFKETAFQWTTVKGNLMVNNFFLNLLLFP</sequence>
<accession>A0A813S9F4</accession>
<dbReference type="Pfam" id="PF17917">
    <property type="entry name" value="RT_RNaseH"/>
    <property type="match status" value="1"/>
</dbReference>
<evidence type="ECO:0000313" key="11">
    <source>
        <dbReference type="Proteomes" id="UP000663879"/>
    </source>
</evidence>
<evidence type="ECO:0000256" key="8">
    <source>
        <dbReference type="SAM" id="MobiDB-lite"/>
    </source>
</evidence>
<keyword evidence="3" id="KW-0540">Nuclease</keyword>
<dbReference type="Proteomes" id="UP000663879">
    <property type="component" value="Unassembled WGS sequence"/>
</dbReference>
<dbReference type="AlphaFoldDB" id="A0A813S9F4"/>
<name>A0A813S9F4_9BILA</name>
<evidence type="ECO:0000256" key="7">
    <source>
        <dbReference type="SAM" id="Coils"/>
    </source>
</evidence>
<evidence type="ECO:0000256" key="6">
    <source>
        <dbReference type="ARBA" id="ARBA00022918"/>
    </source>
</evidence>
<dbReference type="SUPFAM" id="SSF56672">
    <property type="entry name" value="DNA/RNA polymerases"/>
    <property type="match status" value="1"/>
</dbReference>
<organism evidence="10 11">
    <name type="scientific">Brachionus calyciflorus</name>
    <dbReference type="NCBI Taxonomy" id="104777"/>
    <lineage>
        <taxon>Eukaryota</taxon>
        <taxon>Metazoa</taxon>
        <taxon>Spiralia</taxon>
        <taxon>Gnathifera</taxon>
        <taxon>Rotifera</taxon>
        <taxon>Eurotatoria</taxon>
        <taxon>Monogononta</taxon>
        <taxon>Pseudotrocha</taxon>
        <taxon>Ploima</taxon>
        <taxon>Brachionidae</taxon>
        <taxon>Brachionus</taxon>
    </lineage>
</organism>
<feature type="region of interest" description="Disordered" evidence="8">
    <location>
        <begin position="1067"/>
        <end position="1086"/>
    </location>
</feature>
<evidence type="ECO:0000259" key="9">
    <source>
        <dbReference type="Pfam" id="PF17917"/>
    </source>
</evidence>
<dbReference type="OrthoDB" id="6765075at2759"/>
<reference evidence="10" key="1">
    <citation type="submission" date="2021-02" db="EMBL/GenBank/DDBJ databases">
        <authorList>
            <person name="Nowell W R."/>
        </authorList>
    </citation>
    <scope>NUCLEOTIDE SEQUENCE</scope>
    <source>
        <strain evidence="10">Ploen Becks lab</strain>
    </source>
</reference>
<dbReference type="PANTHER" id="PTHR34072">
    <property type="entry name" value="ENZYMATIC POLYPROTEIN-RELATED"/>
    <property type="match status" value="1"/>
</dbReference>
<dbReference type="CDD" id="cd09274">
    <property type="entry name" value="RNase_HI_RT_Ty3"/>
    <property type="match status" value="1"/>
</dbReference>
<feature type="coiled-coil region" evidence="7">
    <location>
        <begin position="202"/>
        <end position="250"/>
    </location>
</feature>
<comment type="caution">
    <text evidence="10">The sequence shown here is derived from an EMBL/GenBank/DDBJ whole genome shotgun (WGS) entry which is preliminary data.</text>
</comment>
<dbReference type="InterPro" id="IPR041373">
    <property type="entry name" value="RT_RNaseH"/>
</dbReference>
<gene>
    <name evidence="10" type="ORF">OXX778_LOCUS6071</name>
</gene>
<feature type="coiled-coil region" evidence="7">
    <location>
        <begin position="279"/>
        <end position="362"/>
    </location>
</feature>
<dbReference type="PANTHER" id="PTHR34072:SF51">
    <property type="entry name" value="RIBONUCLEASE H"/>
    <property type="match status" value="1"/>
</dbReference>
<keyword evidence="4" id="KW-0255">Endonuclease</keyword>
<dbReference type="GO" id="GO:0003964">
    <property type="term" value="F:RNA-directed DNA polymerase activity"/>
    <property type="evidence" value="ECO:0007669"/>
    <property type="project" value="UniProtKB-KW"/>
</dbReference>
<keyword evidence="5" id="KW-0378">Hydrolase</keyword>
<protein>
    <recommendedName>
        <fullName evidence="9">Reverse transcriptase RNase H-like domain-containing protein</fullName>
    </recommendedName>
</protein>
<feature type="compositionally biased region" description="Basic and acidic residues" evidence="8">
    <location>
        <begin position="1077"/>
        <end position="1086"/>
    </location>
</feature>
<dbReference type="EMBL" id="CAJNOC010000697">
    <property type="protein sequence ID" value="CAF0793066.1"/>
    <property type="molecule type" value="Genomic_DNA"/>
</dbReference>
<evidence type="ECO:0000313" key="10">
    <source>
        <dbReference type="EMBL" id="CAF0793066.1"/>
    </source>
</evidence>
<keyword evidence="2" id="KW-0548">Nucleotidyltransferase</keyword>
<evidence type="ECO:0000256" key="1">
    <source>
        <dbReference type="ARBA" id="ARBA00022679"/>
    </source>
</evidence>
<keyword evidence="11" id="KW-1185">Reference proteome</keyword>
<keyword evidence="7" id="KW-0175">Coiled coil</keyword>
<evidence type="ECO:0000256" key="5">
    <source>
        <dbReference type="ARBA" id="ARBA00022801"/>
    </source>
</evidence>
<dbReference type="GO" id="GO:0016787">
    <property type="term" value="F:hydrolase activity"/>
    <property type="evidence" value="ECO:0007669"/>
    <property type="project" value="UniProtKB-KW"/>
</dbReference>
<dbReference type="InterPro" id="IPR043502">
    <property type="entry name" value="DNA/RNA_pol_sf"/>
</dbReference>
<evidence type="ECO:0000256" key="4">
    <source>
        <dbReference type="ARBA" id="ARBA00022759"/>
    </source>
</evidence>
<evidence type="ECO:0000256" key="3">
    <source>
        <dbReference type="ARBA" id="ARBA00022722"/>
    </source>
</evidence>
<feature type="domain" description="Reverse transcriptase RNase H-like" evidence="9">
    <location>
        <begin position="5"/>
        <end position="81"/>
    </location>
</feature>